<evidence type="ECO:0000256" key="4">
    <source>
        <dbReference type="ARBA" id="ARBA00023136"/>
    </source>
</evidence>
<keyword evidence="2 5" id="KW-0812">Transmembrane</keyword>
<dbReference type="RefSeq" id="WP_191144335.1">
    <property type="nucleotide sequence ID" value="NZ_JACXAF010000008.1"/>
</dbReference>
<dbReference type="PANTHER" id="PTHR12714">
    <property type="entry name" value="PROTEIN-S ISOPRENYLCYSTEINE O-METHYLTRANSFERASE"/>
    <property type="match status" value="1"/>
</dbReference>
<reference evidence="6" key="1">
    <citation type="submission" date="2020-09" db="EMBL/GenBank/DDBJ databases">
        <title>A novel bacterium of genus Neiella, isolated from South China Sea.</title>
        <authorList>
            <person name="Huang H."/>
            <person name="Mo K."/>
            <person name="Hu Y."/>
        </authorList>
    </citation>
    <scope>NUCLEOTIDE SEQUENCE</scope>
    <source>
        <strain evidence="6">HB171785</strain>
    </source>
</reference>
<evidence type="ECO:0000256" key="5">
    <source>
        <dbReference type="SAM" id="Phobius"/>
    </source>
</evidence>
<dbReference type="Pfam" id="PF04191">
    <property type="entry name" value="PEMT"/>
    <property type="match status" value="1"/>
</dbReference>
<dbReference type="InterPro" id="IPR007318">
    <property type="entry name" value="Phopholipid_MeTrfase"/>
</dbReference>
<feature type="transmembrane region" description="Helical" evidence="5">
    <location>
        <begin position="96"/>
        <end position="126"/>
    </location>
</feature>
<comment type="subcellular location">
    <subcellularLocation>
        <location evidence="1">Endomembrane system</location>
        <topology evidence="1">Multi-pass membrane protein</topology>
    </subcellularLocation>
</comment>
<evidence type="ECO:0000313" key="7">
    <source>
        <dbReference type="Proteomes" id="UP000638014"/>
    </source>
</evidence>
<keyword evidence="3 5" id="KW-1133">Transmembrane helix</keyword>
<gene>
    <name evidence="6" type="ORF">IC617_07305</name>
</gene>
<name>A0A8J6QTW6_9GAMM</name>
<dbReference type="EMBL" id="JACXAF010000008">
    <property type="protein sequence ID" value="MBD1389227.1"/>
    <property type="molecule type" value="Genomic_DNA"/>
</dbReference>
<dbReference type="AlphaFoldDB" id="A0A8J6QTW6"/>
<dbReference type="GO" id="GO:0012505">
    <property type="term" value="C:endomembrane system"/>
    <property type="evidence" value="ECO:0007669"/>
    <property type="project" value="UniProtKB-SubCell"/>
</dbReference>
<dbReference type="PANTHER" id="PTHR12714:SF24">
    <property type="entry name" value="SLR1182 PROTEIN"/>
    <property type="match status" value="1"/>
</dbReference>
<keyword evidence="7" id="KW-1185">Reference proteome</keyword>
<evidence type="ECO:0000256" key="2">
    <source>
        <dbReference type="ARBA" id="ARBA00022692"/>
    </source>
</evidence>
<organism evidence="6 7">
    <name type="scientific">Neiella litorisoli</name>
    <dbReference type="NCBI Taxonomy" id="2771431"/>
    <lineage>
        <taxon>Bacteria</taxon>
        <taxon>Pseudomonadati</taxon>
        <taxon>Pseudomonadota</taxon>
        <taxon>Gammaproteobacteria</taxon>
        <taxon>Alteromonadales</taxon>
        <taxon>Echinimonadaceae</taxon>
        <taxon>Neiella</taxon>
    </lineage>
</organism>
<dbReference type="GO" id="GO:0016740">
    <property type="term" value="F:transferase activity"/>
    <property type="evidence" value="ECO:0007669"/>
    <property type="project" value="UniProtKB-ARBA"/>
</dbReference>
<evidence type="ECO:0000256" key="3">
    <source>
        <dbReference type="ARBA" id="ARBA00022989"/>
    </source>
</evidence>
<evidence type="ECO:0000313" key="6">
    <source>
        <dbReference type="EMBL" id="MBD1389227.1"/>
    </source>
</evidence>
<proteinExistence type="predicted"/>
<dbReference type="Proteomes" id="UP000638014">
    <property type="component" value="Unassembled WGS sequence"/>
</dbReference>
<dbReference type="Gene3D" id="1.20.120.1630">
    <property type="match status" value="1"/>
</dbReference>
<keyword evidence="4 5" id="KW-0472">Membrane</keyword>
<accession>A0A8J6QTW6</accession>
<comment type="caution">
    <text evidence="6">The sequence shown here is derived from an EMBL/GenBank/DDBJ whole genome shotgun (WGS) entry which is preliminary data.</text>
</comment>
<feature type="transmembrane region" description="Helical" evidence="5">
    <location>
        <begin position="41"/>
        <end position="61"/>
    </location>
</feature>
<evidence type="ECO:0000256" key="1">
    <source>
        <dbReference type="ARBA" id="ARBA00004127"/>
    </source>
</evidence>
<protein>
    <submittedName>
        <fullName evidence="6">Isoprenylcysteine carboxylmethyltransferase family protein</fullName>
    </submittedName>
</protein>
<sequence>MPRLNLAALELKVPPVLQVAITAGLITISPASNLAFPHQPLWSTLAIACAIVGFVIAISGVRQFRQHQTTVNPLAPEQASLLVTSAIYRYTRNPMYLGMLIALLGWSAWWLQPLGVIISLLFMLYMTRFQILPEERALAAQFGPQFSAYTQQTRRWF</sequence>